<evidence type="ECO:0000313" key="8">
    <source>
        <dbReference type="EMBL" id="MEU2270496.1"/>
    </source>
</evidence>
<keyword evidence="5 6" id="KW-0472">Membrane</keyword>
<evidence type="ECO:0000256" key="5">
    <source>
        <dbReference type="ARBA" id="ARBA00023136"/>
    </source>
</evidence>
<dbReference type="Pfam" id="PF04138">
    <property type="entry name" value="GtrA_DPMS_TM"/>
    <property type="match status" value="1"/>
</dbReference>
<dbReference type="Proteomes" id="UP001550603">
    <property type="component" value="Unassembled WGS sequence"/>
</dbReference>
<dbReference type="InterPro" id="IPR007267">
    <property type="entry name" value="GtrA_DPMS_TM"/>
</dbReference>
<evidence type="ECO:0000256" key="6">
    <source>
        <dbReference type="SAM" id="Phobius"/>
    </source>
</evidence>
<sequence length="152" mass="16551">MTVNLSEERAAAPALPVKRVVLEVVNFAVVGGSGVAVNFLVFNVLLHGLHWAAMVATVLASLVAMGGNYLGFRYFTYRDRASRTRQQIALFFVFSGIGVALESGLFYAGYHGLGLAGPVELNLVKAVSIVLASAFRFLVYRTWVFQHDARRA</sequence>
<evidence type="ECO:0000259" key="7">
    <source>
        <dbReference type="Pfam" id="PF04138"/>
    </source>
</evidence>
<dbReference type="PANTHER" id="PTHR38459:SF1">
    <property type="entry name" value="PROPHAGE BACTOPRENOL-LINKED GLUCOSE TRANSLOCASE HOMOLOG"/>
    <property type="match status" value="1"/>
</dbReference>
<dbReference type="EMBL" id="JBEYBN010000052">
    <property type="protein sequence ID" value="MEU2270496.1"/>
    <property type="molecule type" value="Genomic_DNA"/>
</dbReference>
<feature type="transmembrane region" description="Helical" evidence="6">
    <location>
        <begin position="88"/>
        <end position="110"/>
    </location>
</feature>
<organism evidence="8 9">
    <name type="scientific">Streptomyces olindensis</name>
    <dbReference type="NCBI Taxonomy" id="358823"/>
    <lineage>
        <taxon>Bacteria</taxon>
        <taxon>Bacillati</taxon>
        <taxon>Actinomycetota</taxon>
        <taxon>Actinomycetes</taxon>
        <taxon>Kitasatosporales</taxon>
        <taxon>Streptomycetaceae</taxon>
        <taxon>Streptomyces</taxon>
    </lineage>
</organism>
<proteinExistence type="inferred from homology"/>
<feature type="transmembrane region" description="Helical" evidence="6">
    <location>
        <begin position="122"/>
        <end position="143"/>
    </location>
</feature>
<feature type="transmembrane region" description="Helical" evidence="6">
    <location>
        <begin position="20"/>
        <end position="45"/>
    </location>
</feature>
<keyword evidence="9" id="KW-1185">Reference proteome</keyword>
<reference evidence="8 9" key="1">
    <citation type="submission" date="2024-06" db="EMBL/GenBank/DDBJ databases">
        <title>The Natural Products Discovery Center: Release of the First 8490 Sequenced Strains for Exploring Actinobacteria Biosynthetic Diversity.</title>
        <authorList>
            <person name="Kalkreuter E."/>
            <person name="Kautsar S.A."/>
            <person name="Yang D."/>
            <person name="Bader C.D."/>
            <person name="Teijaro C.N."/>
            <person name="Fluegel L."/>
            <person name="Davis C.M."/>
            <person name="Simpson J.R."/>
            <person name="Lauterbach L."/>
            <person name="Steele A.D."/>
            <person name="Gui C."/>
            <person name="Meng S."/>
            <person name="Li G."/>
            <person name="Viehrig K."/>
            <person name="Ye F."/>
            <person name="Su P."/>
            <person name="Kiefer A.F."/>
            <person name="Nichols A."/>
            <person name="Cepeda A.J."/>
            <person name="Yan W."/>
            <person name="Fan B."/>
            <person name="Jiang Y."/>
            <person name="Adhikari A."/>
            <person name="Zheng C.-J."/>
            <person name="Schuster L."/>
            <person name="Cowan T.M."/>
            <person name="Smanski M.J."/>
            <person name="Chevrette M.G."/>
            <person name="De Carvalho L.P.S."/>
            <person name="Shen B."/>
        </authorList>
    </citation>
    <scope>NUCLEOTIDE SEQUENCE [LARGE SCALE GENOMIC DNA]</scope>
    <source>
        <strain evidence="8 9">NPDC019583</strain>
    </source>
</reference>
<evidence type="ECO:0000256" key="1">
    <source>
        <dbReference type="ARBA" id="ARBA00004141"/>
    </source>
</evidence>
<feature type="domain" description="GtrA/DPMS transmembrane" evidence="7">
    <location>
        <begin position="27"/>
        <end position="145"/>
    </location>
</feature>
<evidence type="ECO:0000313" key="9">
    <source>
        <dbReference type="Proteomes" id="UP001550603"/>
    </source>
</evidence>
<evidence type="ECO:0000256" key="2">
    <source>
        <dbReference type="ARBA" id="ARBA00009399"/>
    </source>
</evidence>
<dbReference type="PANTHER" id="PTHR38459">
    <property type="entry name" value="PROPHAGE BACTOPRENOL-LINKED GLUCOSE TRANSLOCASE HOMOLOG"/>
    <property type="match status" value="1"/>
</dbReference>
<feature type="transmembrane region" description="Helical" evidence="6">
    <location>
        <begin position="51"/>
        <end position="76"/>
    </location>
</feature>
<dbReference type="RefSeq" id="WP_359791863.1">
    <property type="nucleotide sequence ID" value="NZ_JBEYBN010000052.1"/>
</dbReference>
<name>A0ABV2Y2K4_9ACTN</name>
<gene>
    <name evidence="8" type="ORF">ABZ568_29620</name>
</gene>
<evidence type="ECO:0000256" key="3">
    <source>
        <dbReference type="ARBA" id="ARBA00022692"/>
    </source>
</evidence>
<comment type="similarity">
    <text evidence="2">Belongs to the GtrA family.</text>
</comment>
<comment type="subcellular location">
    <subcellularLocation>
        <location evidence="1">Membrane</location>
        <topology evidence="1">Multi-pass membrane protein</topology>
    </subcellularLocation>
</comment>
<protein>
    <submittedName>
        <fullName evidence="8">GtrA family protein</fullName>
    </submittedName>
</protein>
<keyword evidence="3 6" id="KW-0812">Transmembrane</keyword>
<comment type="caution">
    <text evidence="8">The sequence shown here is derived from an EMBL/GenBank/DDBJ whole genome shotgun (WGS) entry which is preliminary data.</text>
</comment>
<accession>A0ABV2Y2K4</accession>
<evidence type="ECO:0000256" key="4">
    <source>
        <dbReference type="ARBA" id="ARBA00022989"/>
    </source>
</evidence>
<dbReference type="InterPro" id="IPR051401">
    <property type="entry name" value="GtrA_CellWall_Glycosyl"/>
</dbReference>
<keyword evidence="4 6" id="KW-1133">Transmembrane helix</keyword>